<comment type="similarity">
    <text evidence="5 7">Belongs to the DEAD box helicase family.</text>
</comment>
<feature type="domain" description="DEAD-box RNA helicase Q" evidence="11">
    <location>
        <begin position="7"/>
        <end position="35"/>
    </location>
</feature>
<dbReference type="InterPro" id="IPR011545">
    <property type="entry name" value="DEAD/DEAH_box_helicase_dom"/>
</dbReference>
<evidence type="ECO:0000256" key="3">
    <source>
        <dbReference type="ARBA" id="ARBA00022806"/>
    </source>
</evidence>
<keyword evidence="3 7" id="KW-0347">Helicase</keyword>
<protein>
    <submittedName>
        <fullName evidence="12">RNA helicase</fullName>
    </submittedName>
</protein>
<dbReference type="PANTHER" id="PTHR47959">
    <property type="entry name" value="ATP-DEPENDENT RNA HELICASE RHLE-RELATED"/>
    <property type="match status" value="1"/>
</dbReference>
<name>A0AA37S7V7_9GAMM</name>
<feature type="domain" description="Helicase C-terminal" evidence="10">
    <location>
        <begin position="240"/>
        <end position="388"/>
    </location>
</feature>
<accession>A0AA37S7V7</accession>
<evidence type="ECO:0000256" key="1">
    <source>
        <dbReference type="ARBA" id="ARBA00022741"/>
    </source>
</evidence>
<dbReference type="GO" id="GO:0005829">
    <property type="term" value="C:cytosol"/>
    <property type="evidence" value="ECO:0007669"/>
    <property type="project" value="TreeGrafter"/>
</dbReference>
<dbReference type="RefSeq" id="WP_284377796.1">
    <property type="nucleotide sequence ID" value="NZ_BSNM01000002.1"/>
</dbReference>
<evidence type="ECO:0000256" key="6">
    <source>
        <dbReference type="PROSITE-ProRule" id="PRU00552"/>
    </source>
</evidence>
<dbReference type="InterPro" id="IPR014014">
    <property type="entry name" value="RNA_helicase_DEAD_Q_motif"/>
</dbReference>
<keyword evidence="2 7" id="KW-0378">Hydrolase</keyword>
<dbReference type="PANTHER" id="PTHR47959:SF1">
    <property type="entry name" value="ATP-DEPENDENT RNA HELICASE DBPA"/>
    <property type="match status" value="1"/>
</dbReference>
<proteinExistence type="inferred from homology"/>
<dbReference type="AlphaFoldDB" id="A0AA37S7V7"/>
<dbReference type="PROSITE" id="PS51195">
    <property type="entry name" value="Q_MOTIF"/>
    <property type="match status" value="1"/>
</dbReference>
<keyword evidence="4 7" id="KW-0067">ATP-binding</keyword>
<dbReference type="Pfam" id="PF00270">
    <property type="entry name" value="DEAD"/>
    <property type="match status" value="1"/>
</dbReference>
<dbReference type="Proteomes" id="UP001161389">
    <property type="component" value="Unassembled WGS sequence"/>
</dbReference>
<evidence type="ECO:0000256" key="2">
    <source>
        <dbReference type="ARBA" id="ARBA00022801"/>
    </source>
</evidence>
<gene>
    <name evidence="12" type="ORF">GCM10007876_02420</name>
</gene>
<dbReference type="InterPro" id="IPR044742">
    <property type="entry name" value="DEAD/DEAH_RhlB"/>
</dbReference>
<evidence type="ECO:0000256" key="4">
    <source>
        <dbReference type="ARBA" id="ARBA00022840"/>
    </source>
</evidence>
<dbReference type="GO" id="GO:0005524">
    <property type="term" value="F:ATP binding"/>
    <property type="evidence" value="ECO:0007669"/>
    <property type="project" value="UniProtKB-KW"/>
</dbReference>
<dbReference type="InterPro" id="IPR014001">
    <property type="entry name" value="Helicase_ATP-bd"/>
</dbReference>
<organism evidence="12 13">
    <name type="scientific">Litoribrevibacter albus</name>
    <dbReference type="NCBI Taxonomy" id="1473156"/>
    <lineage>
        <taxon>Bacteria</taxon>
        <taxon>Pseudomonadati</taxon>
        <taxon>Pseudomonadota</taxon>
        <taxon>Gammaproteobacteria</taxon>
        <taxon>Oceanospirillales</taxon>
        <taxon>Oceanospirillaceae</taxon>
        <taxon>Litoribrevibacter</taxon>
    </lineage>
</organism>
<reference evidence="12" key="2">
    <citation type="submission" date="2023-01" db="EMBL/GenBank/DDBJ databases">
        <title>Draft genome sequence of Litoribrevibacter albus strain NBRC 110071.</title>
        <authorList>
            <person name="Sun Q."/>
            <person name="Mori K."/>
        </authorList>
    </citation>
    <scope>NUCLEOTIDE SEQUENCE</scope>
    <source>
        <strain evidence="12">NBRC 110071</strain>
    </source>
</reference>
<evidence type="ECO:0000256" key="8">
    <source>
        <dbReference type="SAM" id="MobiDB-lite"/>
    </source>
</evidence>
<dbReference type="EMBL" id="BSNM01000002">
    <property type="protein sequence ID" value="GLQ29764.1"/>
    <property type="molecule type" value="Genomic_DNA"/>
</dbReference>
<reference evidence="12" key="1">
    <citation type="journal article" date="2014" name="Int. J. Syst. Evol. Microbiol.">
        <title>Complete genome sequence of Corynebacterium casei LMG S-19264T (=DSM 44701T), isolated from a smear-ripened cheese.</title>
        <authorList>
            <consortium name="US DOE Joint Genome Institute (JGI-PGF)"/>
            <person name="Walter F."/>
            <person name="Albersmeier A."/>
            <person name="Kalinowski J."/>
            <person name="Ruckert C."/>
        </authorList>
    </citation>
    <scope>NUCLEOTIDE SEQUENCE</scope>
    <source>
        <strain evidence="12">NBRC 110071</strain>
    </source>
</reference>
<dbReference type="InterPro" id="IPR050079">
    <property type="entry name" value="DEAD_box_RNA_helicase"/>
</dbReference>
<dbReference type="InterPro" id="IPR001650">
    <property type="entry name" value="Helicase_C-like"/>
</dbReference>
<comment type="caution">
    <text evidence="12">The sequence shown here is derived from an EMBL/GenBank/DDBJ whole genome shotgun (WGS) entry which is preliminary data.</text>
</comment>
<dbReference type="SMART" id="SM00490">
    <property type="entry name" value="HELICc"/>
    <property type="match status" value="1"/>
</dbReference>
<dbReference type="PROSITE" id="PS51194">
    <property type="entry name" value="HELICASE_CTER"/>
    <property type="match status" value="1"/>
</dbReference>
<dbReference type="PROSITE" id="PS00039">
    <property type="entry name" value="DEAD_ATP_HELICASE"/>
    <property type="match status" value="1"/>
</dbReference>
<sequence length="422" mass="47342">MTSSDIANFKDFQLDRSLTRALSVNGFRTPTPIQEAVIGDILNKKDVIGCARTGSGKSLAFMLPVAQRLLKPAERDVRGPRCLIMSPTRELAHQLFKKLKELLTFTNLRVELMSNASDLKDQEKFLKKPIDFLIATPGRLIDHTQSGIVNYSRLEVLILDEADRMLDMGFRDDLNYIIDQCPAERQTLLFSATLDHPDTLEIARTVMTGPVEHIVDTVDQPLENITEHFYRLKGIIQKFDLLTHLIKEQSKLKNIVFITSRAAVEQLSARLNEQGLEVVSLHGKMAKNAREDAMLKFKSLAQGTLVTTDLGARGLDVLDVNRVINFDMPTKPEDYVHRIGRTGRIERKGTAVSFVSSGKDTESLNAIRDYLDRYIPLENDPLAPKKSANPYSKGKKRTATKPKLGNFKGNADGMAPLKRKKS</sequence>
<evidence type="ECO:0000313" key="13">
    <source>
        <dbReference type="Proteomes" id="UP001161389"/>
    </source>
</evidence>
<dbReference type="CDD" id="cd18787">
    <property type="entry name" value="SF2_C_DEAD"/>
    <property type="match status" value="1"/>
</dbReference>
<evidence type="ECO:0000259" key="11">
    <source>
        <dbReference type="PROSITE" id="PS51195"/>
    </source>
</evidence>
<feature type="region of interest" description="Disordered" evidence="8">
    <location>
        <begin position="379"/>
        <end position="422"/>
    </location>
</feature>
<evidence type="ECO:0000256" key="5">
    <source>
        <dbReference type="ARBA" id="ARBA00038437"/>
    </source>
</evidence>
<dbReference type="GO" id="GO:0003676">
    <property type="term" value="F:nucleic acid binding"/>
    <property type="evidence" value="ECO:0007669"/>
    <property type="project" value="InterPro"/>
</dbReference>
<evidence type="ECO:0000256" key="7">
    <source>
        <dbReference type="RuleBase" id="RU000492"/>
    </source>
</evidence>
<dbReference type="GO" id="GO:0016787">
    <property type="term" value="F:hydrolase activity"/>
    <property type="evidence" value="ECO:0007669"/>
    <property type="project" value="UniProtKB-KW"/>
</dbReference>
<dbReference type="InterPro" id="IPR027417">
    <property type="entry name" value="P-loop_NTPase"/>
</dbReference>
<keyword evidence="1 7" id="KW-0547">Nucleotide-binding</keyword>
<dbReference type="InterPro" id="IPR000629">
    <property type="entry name" value="RNA-helicase_DEAD-box_CS"/>
</dbReference>
<dbReference type="SUPFAM" id="SSF52540">
    <property type="entry name" value="P-loop containing nucleoside triphosphate hydrolases"/>
    <property type="match status" value="1"/>
</dbReference>
<dbReference type="Pfam" id="PF00271">
    <property type="entry name" value="Helicase_C"/>
    <property type="match status" value="1"/>
</dbReference>
<feature type="domain" description="Helicase ATP-binding" evidence="9">
    <location>
        <begin position="38"/>
        <end position="212"/>
    </location>
</feature>
<evidence type="ECO:0000259" key="9">
    <source>
        <dbReference type="PROSITE" id="PS51192"/>
    </source>
</evidence>
<dbReference type="Gene3D" id="3.40.50.300">
    <property type="entry name" value="P-loop containing nucleotide triphosphate hydrolases"/>
    <property type="match status" value="2"/>
</dbReference>
<dbReference type="PROSITE" id="PS51192">
    <property type="entry name" value="HELICASE_ATP_BIND_1"/>
    <property type="match status" value="1"/>
</dbReference>
<dbReference type="CDD" id="cd00268">
    <property type="entry name" value="DEADc"/>
    <property type="match status" value="1"/>
</dbReference>
<dbReference type="SMART" id="SM00487">
    <property type="entry name" value="DEXDc"/>
    <property type="match status" value="1"/>
</dbReference>
<dbReference type="GO" id="GO:0003724">
    <property type="term" value="F:RNA helicase activity"/>
    <property type="evidence" value="ECO:0007669"/>
    <property type="project" value="InterPro"/>
</dbReference>
<evidence type="ECO:0000313" key="12">
    <source>
        <dbReference type="EMBL" id="GLQ29764.1"/>
    </source>
</evidence>
<evidence type="ECO:0000259" key="10">
    <source>
        <dbReference type="PROSITE" id="PS51194"/>
    </source>
</evidence>
<keyword evidence="13" id="KW-1185">Reference proteome</keyword>
<feature type="short sequence motif" description="Q motif" evidence="6">
    <location>
        <begin position="7"/>
        <end position="35"/>
    </location>
</feature>